<dbReference type="Gene3D" id="3.40.50.150">
    <property type="entry name" value="Vaccinia Virus protein VP39"/>
    <property type="match status" value="1"/>
</dbReference>
<dbReference type="AlphaFoldDB" id="A0AA41W5Q7"/>
<reference evidence="2 3" key="1">
    <citation type="journal article" date="2013" name="Antonie Van Leeuwenhoek">
        <title>Echinimonas agarilytica gen. nov., sp. nov., a new gammaproteobacterium isolated from the sea urchin Strongylocentrotus intermedius.</title>
        <authorList>
            <person name="Nedashkovskaya O.I."/>
            <person name="Stenkova A.M."/>
            <person name="Zhukova N.V."/>
            <person name="Van Trappen S."/>
            <person name="Lee J.S."/>
            <person name="Kim S.B."/>
        </authorList>
    </citation>
    <scope>NUCLEOTIDE SEQUENCE [LARGE SCALE GENOMIC DNA]</scope>
    <source>
        <strain evidence="2 3">KMM 6351</strain>
    </source>
</reference>
<sequence>MRPAVTNKALRAPSDWQAMTHGDFLQQQISSAVEEWLPRLIGYYMLTLGPLAKGLDLSASSCRHQLTVHDQKDADLITHLHQLPFQTDSVDACVLPLCLDFSSDPHQMLREAHRIVIPDGHLLIAGCNPLSLLMLGKLSPSHRKVAPWNGRFFTSHRMKDWLQLLGCEVVAEQTTGYSSLMGKHTRHEGFHQFGQKFAPWAGSIYLILAKKREVPLTPIRPSWQTSRQMKPVNVLSGAGVAGRGFRQLRR</sequence>
<proteinExistence type="predicted"/>
<comment type="caution">
    <text evidence="2">The sequence shown here is derived from an EMBL/GenBank/DDBJ whole genome shotgun (WGS) entry which is preliminary data.</text>
</comment>
<dbReference type="Pfam" id="PF08241">
    <property type="entry name" value="Methyltransf_11"/>
    <property type="match status" value="1"/>
</dbReference>
<dbReference type="GO" id="GO:0032259">
    <property type="term" value="P:methylation"/>
    <property type="evidence" value="ECO:0007669"/>
    <property type="project" value="UniProtKB-KW"/>
</dbReference>
<keyword evidence="2" id="KW-0808">Transferase</keyword>
<dbReference type="EMBL" id="JAMQGP010000003">
    <property type="protein sequence ID" value="MCM2679519.1"/>
    <property type="molecule type" value="Genomic_DNA"/>
</dbReference>
<evidence type="ECO:0000259" key="1">
    <source>
        <dbReference type="Pfam" id="PF08241"/>
    </source>
</evidence>
<evidence type="ECO:0000313" key="2">
    <source>
        <dbReference type="EMBL" id="MCM2679519.1"/>
    </source>
</evidence>
<dbReference type="GO" id="GO:0008757">
    <property type="term" value="F:S-adenosylmethionine-dependent methyltransferase activity"/>
    <property type="evidence" value="ECO:0007669"/>
    <property type="project" value="InterPro"/>
</dbReference>
<dbReference type="CDD" id="cd02440">
    <property type="entry name" value="AdoMet_MTases"/>
    <property type="match status" value="1"/>
</dbReference>
<gene>
    <name evidence="2" type="ORF">NAF29_07520</name>
</gene>
<dbReference type="InterPro" id="IPR013216">
    <property type="entry name" value="Methyltransf_11"/>
</dbReference>
<dbReference type="SUPFAM" id="SSF53335">
    <property type="entry name" value="S-adenosyl-L-methionine-dependent methyltransferases"/>
    <property type="match status" value="1"/>
</dbReference>
<dbReference type="InterPro" id="IPR029063">
    <property type="entry name" value="SAM-dependent_MTases_sf"/>
</dbReference>
<keyword evidence="3" id="KW-1185">Reference proteome</keyword>
<keyword evidence="2" id="KW-0489">Methyltransferase</keyword>
<accession>A0AA41W5Q7</accession>
<protein>
    <submittedName>
        <fullName evidence="2">Class I SAM-dependent methyltransferase</fullName>
    </submittedName>
</protein>
<dbReference type="RefSeq" id="WP_251260968.1">
    <property type="nucleotide sequence ID" value="NZ_JAMQGP010000003.1"/>
</dbReference>
<organism evidence="2 3">
    <name type="scientific">Echinimonas agarilytica</name>
    <dbReference type="NCBI Taxonomy" id="1215918"/>
    <lineage>
        <taxon>Bacteria</taxon>
        <taxon>Pseudomonadati</taxon>
        <taxon>Pseudomonadota</taxon>
        <taxon>Gammaproteobacteria</taxon>
        <taxon>Alteromonadales</taxon>
        <taxon>Echinimonadaceae</taxon>
        <taxon>Echinimonas</taxon>
    </lineage>
</organism>
<dbReference type="Proteomes" id="UP001165393">
    <property type="component" value="Unassembled WGS sequence"/>
</dbReference>
<feature type="domain" description="Methyltransferase type 11" evidence="1">
    <location>
        <begin position="54"/>
        <end position="124"/>
    </location>
</feature>
<evidence type="ECO:0000313" key="3">
    <source>
        <dbReference type="Proteomes" id="UP001165393"/>
    </source>
</evidence>
<name>A0AA41W5Q7_9GAMM</name>